<evidence type="ECO:0000259" key="10">
    <source>
        <dbReference type="PROSITE" id="PS50263"/>
    </source>
</evidence>
<dbReference type="AlphaFoldDB" id="A0A5E4PGU7"/>
<dbReference type="Gene3D" id="3.40.50.620">
    <property type="entry name" value="HUPs"/>
    <property type="match status" value="1"/>
</dbReference>
<dbReference type="PANTHER" id="PTHR23090">
    <property type="entry name" value="NH 3 /GLUTAMINE-DEPENDENT NAD + SYNTHETASE"/>
    <property type="match status" value="1"/>
</dbReference>
<dbReference type="PROSITE" id="PS50263">
    <property type="entry name" value="CN_HYDROLASE"/>
    <property type="match status" value="1"/>
</dbReference>
<evidence type="ECO:0000256" key="8">
    <source>
        <dbReference type="PIRNR" id="PIRNR006630"/>
    </source>
</evidence>
<evidence type="ECO:0000313" key="11">
    <source>
        <dbReference type="EMBL" id="VVC76104.1"/>
    </source>
</evidence>
<keyword evidence="3 7" id="KW-0436">Ligase</keyword>
<evidence type="ECO:0000256" key="1">
    <source>
        <dbReference type="ARBA" id="ARBA00005188"/>
    </source>
</evidence>
<dbReference type="RefSeq" id="WP_148339352.1">
    <property type="nucleotide sequence ID" value="NZ_LR699119.1"/>
</dbReference>
<evidence type="ECO:0000256" key="7">
    <source>
        <dbReference type="HAMAP-Rule" id="MF_02090"/>
    </source>
</evidence>
<dbReference type="EMBL" id="LR699119">
    <property type="protein sequence ID" value="VVC76104.1"/>
    <property type="molecule type" value="Genomic_DNA"/>
</dbReference>
<evidence type="ECO:0000256" key="6">
    <source>
        <dbReference type="ARBA" id="ARBA00023027"/>
    </source>
</evidence>
<dbReference type="PIRSF" id="PIRSF006630">
    <property type="entry name" value="NADS_GAT"/>
    <property type="match status" value="1"/>
</dbReference>
<feature type="binding site" evidence="7">
    <location>
        <position position="371"/>
    </location>
    <ligand>
        <name>deamido-NAD(+)</name>
        <dbReference type="ChEBI" id="CHEBI:58437"/>
        <note>ligand shared between two neighboring subunits</note>
    </ligand>
</feature>
<feature type="active site" description="Nucleophile; for glutaminase activity" evidence="7">
    <location>
        <position position="149"/>
    </location>
</feature>
<dbReference type="UniPathway" id="UPA00253">
    <property type="reaction ID" value="UER00334"/>
</dbReference>
<dbReference type="NCBIfam" id="NF010588">
    <property type="entry name" value="PRK13981.1"/>
    <property type="match status" value="1"/>
</dbReference>
<feature type="binding site" evidence="7">
    <location>
        <position position="400"/>
    </location>
    <ligand>
        <name>deamido-NAD(+)</name>
        <dbReference type="ChEBI" id="CHEBI:58437"/>
        <note>ligand shared between two neighboring subunits</note>
    </ligand>
</feature>
<dbReference type="Pfam" id="PF02540">
    <property type="entry name" value="NAD_synthase"/>
    <property type="match status" value="1"/>
</dbReference>
<dbReference type="InterPro" id="IPR003010">
    <property type="entry name" value="C-N_Hydrolase"/>
</dbReference>
<dbReference type="GO" id="GO:0008795">
    <property type="term" value="F:NAD+ synthase activity"/>
    <property type="evidence" value="ECO:0007669"/>
    <property type="project" value="UniProtKB-UniRule"/>
</dbReference>
<organism evidence="11 12">
    <name type="scientific">Aquicella siphonis</name>
    <dbReference type="NCBI Taxonomy" id="254247"/>
    <lineage>
        <taxon>Bacteria</taxon>
        <taxon>Pseudomonadati</taxon>
        <taxon>Pseudomonadota</taxon>
        <taxon>Gammaproteobacteria</taxon>
        <taxon>Legionellales</taxon>
        <taxon>Coxiellaceae</taxon>
        <taxon>Aquicella</taxon>
    </lineage>
</organism>
<protein>
    <recommendedName>
        <fullName evidence="7 8">Glutamine-dependent NAD(+) synthetase</fullName>
        <ecNumber evidence="7 8">6.3.5.1</ecNumber>
    </recommendedName>
    <alternativeName>
        <fullName evidence="7 8">NAD(+) synthase [glutamine-hydrolyzing]</fullName>
    </alternativeName>
</protein>
<dbReference type="InterPro" id="IPR014445">
    <property type="entry name" value="Gln-dep_NAD_synthase"/>
</dbReference>
<accession>A0A5E4PGU7</accession>
<dbReference type="Pfam" id="PF00795">
    <property type="entry name" value="CN_hydrolase"/>
    <property type="match status" value="1"/>
</dbReference>
<feature type="binding site" evidence="7">
    <location>
        <position position="510"/>
    </location>
    <ligand>
        <name>deamido-NAD(+)</name>
        <dbReference type="ChEBI" id="CHEBI:58437"/>
        <note>ligand shared between two neighboring subunits</note>
    </ligand>
</feature>
<feature type="binding site" evidence="7">
    <location>
        <begin position="288"/>
        <end position="295"/>
    </location>
    <ligand>
        <name>ATP</name>
        <dbReference type="ChEBI" id="CHEBI:30616"/>
    </ligand>
</feature>
<comment type="catalytic activity">
    <reaction evidence="7 8">
        <text>deamido-NAD(+) + L-glutamine + ATP + H2O = L-glutamate + AMP + diphosphate + NAD(+) + H(+)</text>
        <dbReference type="Rhea" id="RHEA:24384"/>
        <dbReference type="ChEBI" id="CHEBI:15377"/>
        <dbReference type="ChEBI" id="CHEBI:15378"/>
        <dbReference type="ChEBI" id="CHEBI:29985"/>
        <dbReference type="ChEBI" id="CHEBI:30616"/>
        <dbReference type="ChEBI" id="CHEBI:33019"/>
        <dbReference type="ChEBI" id="CHEBI:57540"/>
        <dbReference type="ChEBI" id="CHEBI:58359"/>
        <dbReference type="ChEBI" id="CHEBI:58437"/>
        <dbReference type="ChEBI" id="CHEBI:456215"/>
        <dbReference type="EC" id="6.3.5.1"/>
    </reaction>
</comment>
<feature type="binding site" evidence="7">
    <location>
        <position position="395"/>
    </location>
    <ligand>
        <name>ATP</name>
        <dbReference type="ChEBI" id="CHEBI:30616"/>
    </ligand>
</feature>
<keyword evidence="12" id="KW-1185">Reference proteome</keyword>
<reference evidence="11 12" key="1">
    <citation type="submission" date="2019-08" db="EMBL/GenBank/DDBJ databases">
        <authorList>
            <person name="Guy L."/>
        </authorList>
    </citation>
    <scope>NUCLEOTIDE SEQUENCE [LARGE SCALE GENOMIC DNA]</scope>
    <source>
        <strain evidence="11 12">SGT-108</strain>
    </source>
</reference>
<dbReference type="NCBIfam" id="TIGR00552">
    <property type="entry name" value="nadE"/>
    <property type="match status" value="1"/>
</dbReference>
<comment type="pathway">
    <text evidence="1 7 8">Cofactor biosynthesis; NAD(+) biosynthesis; NAD(+) from deamido-NAD(+) (L-Gln route): step 1/1.</text>
</comment>
<name>A0A5E4PGU7_9COXI</name>
<dbReference type="KEGG" id="asip:AQUSIP_14090"/>
<evidence type="ECO:0000256" key="2">
    <source>
        <dbReference type="ARBA" id="ARBA00007145"/>
    </source>
</evidence>
<dbReference type="GO" id="GO:0004359">
    <property type="term" value="F:glutaminase activity"/>
    <property type="evidence" value="ECO:0007669"/>
    <property type="project" value="InterPro"/>
</dbReference>
<dbReference type="SUPFAM" id="SSF56317">
    <property type="entry name" value="Carbon-nitrogen hydrolase"/>
    <property type="match status" value="1"/>
</dbReference>
<dbReference type="Gene3D" id="3.60.110.10">
    <property type="entry name" value="Carbon-nitrogen hydrolase"/>
    <property type="match status" value="1"/>
</dbReference>
<dbReference type="Proteomes" id="UP000324194">
    <property type="component" value="Chromosome 1"/>
</dbReference>
<dbReference type="InterPro" id="IPR036526">
    <property type="entry name" value="C-N_Hydrolase_sf"/>
</dbReference>
<feature type="binding site" evidence="7">
    <location>
        <position position="119"/>
    </location>
    <ligand>
        <name>L-glutamine</name>
        <dbReference type="ChEBI" id="CHEBI:58359"/>
    </ligand>
</feature>
<evidence type="ECO:0000313" key="12">
    <source>
        <dbReference type="Proteomes" id="UP000324194"/>
    </source>
</evidence>
<feature type="domain" description="CN hydrolase" evidence="10">
    <location>
        <begin position="5"/>
        <end position="245"/>
    </location>
</feature>
<evidence type="ECO:0000256" key="9">
    <source>
        <dbReference type="RuleBase" id="RU003811"/>
    </source>
</evidence>
<dbReference type="CDD" id="cd00553">
    <property type="entry name" value="NAD_synthase"/>
    <property type="match status" value="1"/>
</dbReference>
<comment type="similarity">
    <text evidence="2 7 8">In the C-terminal section; belongs to the NAD synthetase family.</text>
</comment>
<dbReference type="GO" id="GO:0009435">
    <property type="term" value="P:NAD+ biosynthetic process"/>
    <property type="evidence" value="ECO:0007669"/>
    <property type="project" value="UniProtKB-UniRule"/>
</dbReference>
<dbReference type="PANTHER" id="PTHR23090:SF9">
    <property type="entry name" value="GLUTAMINE-DEPENDENT NAD(+) SYNTHETASE"/>
    <property type="match status" value="1"/>
</dbReference>
<dbReference type="HAMAP" id="MF_02090">
    <property type="entry name" value="NadE_glutamine_dep"/>
    <property type="match status" value="1"/>
</dbReference>
<dbReference type="EC" id="6.3.5.1" evidence="7 8"/>
<comment type="function">
    <text evidence="7">Catalyzes the ATP-dependent amidation of deamido-NAD to form NAD. Uses L-glutamine as a nitrogen source.</text>
</comment>
<evidence type="ECO:0000256" key="4">
    <source>
        <dbReference type="ARBA" id="ARBA00022741"/>
    </source>
</evidence>
<evidence type="ECO:0000256" key="3">
    <source>
        <dbReference type="ARBA" id="ARBA00022598"/>
    </source>
</evidence>
<feature type="binding site" evidence="7">
    <location>
        <position position="175"/>
    </location>
    <ligand>
        <name>L-glutamine</name>
        <dbReference type="ChEBI" id="CHEBI:58359"/>
    </ligand>
</feature>
<keyword evidence="4 7" id="KW-0547">Nucleotide-binding</keyword>
<evidence type="ECO:0000256" key="5">
    <source>
        <dbReference type="ARBA" id="ARBA00022840"/>
    </source>
</evidence>
<sequence length="539" mass="59676">MSKKIRIVLAQLNLTVGDISGNLEKHVRAAHDARDKLSADMIVFPELSLIGYPCEDLLLRKAFIDDARKALHQIKATVKNIYCLVGHPYTDHHRLFNSCSLIFNGRILSRYDKQRLPNYGVFDECRYFTPGTRTCVQTVEGISAGLVICEDLWKIGPVQDAATQGAQIIISPNASPFEIDKHEQRVAVMGKRAAQHRLPIVYVNQVGGQDDLIFDGGSMVINAQGHLCQFAGFFNETLLPVDLTLDAAPQVSASKISISSHEERVYQALVLGVRDYVNKNHFNGVLVGVSGGIDSALTLAVAVDALGKERVHAVMMPSRYTSKISTEDSLTLINNLGVSSETLSIESVYESFLASLSQSFADKKPDITEENIQARCRAVILMALSNKHGHLVLTTGNRSEIAVGYCTLYGDMAGGFAVLKDVPKTLVYKLAAYRNQQHPVIPARTLERPPTAELAPDQKDEDTLPPYPVLDRILECYLNQSQSLEEIIDQGFDSRTVHQVVAMIKKNEYKRRQAAIGPRINHKSFGKDWRYPVTNGFKG</sequence>
<dbReference type="FunFam" id="3.40.50.620:FF:000106">
    <property type="entry name" value="Glutamine-dependent NAD(+) synthetase"/>
    <property type="match status" value="1"/>
</dbReference>
<feature type="binding site" evidence="7">
    <location>
        <position position="181"/>
    </location>
    <ligand>
        <name>L-glutamine</name>
        <dbReference type="ChEBI" id="CHEBI:58359"/>
    </ligand>
</feature>
<dbReference type="OrthoDB" id="9760188at2"/>
<dbReference type="InterPro" id="IPR003694">
    <property type="entry name" value="NAD_synthase"/>
</dbReference>
<comment type="caution">
    <text evidence="7">Lacks conserved residue(s) required for the propagation of feature annotation.</text>
</comment>
<feature type="active site" description="Proton acceptor; for glutaminase activity" evidence="7">
    <location>
        <position position="46"/>
    </location>
</feature>
<dbReference type="GO" id="GO:0003952">
    <property type="term" value="F:NAD+ synthase (glutamine-hydrolyzing) activity"/>
    <property type="evidence" value="ECO:0007669"/>
    <property type="project" value="UniProtKB-UniRule"/>
</dbReference>
<keyword evidence="6 7" id="KW-0520">NAD</keyword>
<gene>
    <name evidence="7 11" type="primary">nadE</name>
    <name evidence="11" type="ORF">AQUSIP_14090</name>
</gene>
<comment type="similarity">
    <text evidence="9">Belongs to the NAD synthetase family.</text>
</comment>
<dbReference type="GO" id="GO:0005737">
    <property type="term" value="C:cytoplasm"/>
    <property type="evidence" value="ECO:0007669"/>
    <property type="project" value="InterPro"/>
</dbReference>
<dbReference type="SUPFAM" id="SSF52402">
    <property type="entry name" value="Adenine nucleotide alpha hydrolases-like"/>
    <property type="match status" value="1"/>
</dbReference>
<dbReference type="InterPro" id="IPR014729">
    <property type="entry name" value="Rossmann-like_a/b/a_fold"/>
</dbReference>
<dbReference type="GO" id="GO:0005524">
    <property type="term" value="F:ATP binding"/>
    <property type="evidence" value="ECO:0007669"/>
    <property type="project" value="UniProtKB-UniRule"/>
</dbReference>
<proteinExistence type="inferred from homology"/>
<dbReference type="InterPro" id="IPR022310">
    <property type="entry name" value="NAD/GMP_synthase"/>
</dbReference>
<keyword evidence="5 7" id="KW-0067">ATP-binding</keyword>
<dbReference type="CDD" id="cd07570">
    <property type="entry name" value="GAT_Gln-NAD-synth"/>
    <property type="match status" value="1"/>
</dbReference>
<feature type="active site" description="For glutaminase activity" evidence="7">
    <location>
        <position position="113"/>
    </location>
</feature>